<keyword evidence="4 7" id="KW-0067">ATP-binding</keyword>
<dbReference type="Gene3D" id="3.40.50.300">
    <property type="entry name" value="P-loop containing nucleotide triphosphate hydrolases"/>
    <property type="match status" value="2"/>
</dbReference>
<evidence type="ECO:0000256" key="5">
    <source>
        <dbReference type="SAM" id="MobiDB-lite"/>
    </source>
</evidence>
<dbReference type="Proteomes" id="UP000274515">
    <property type="component" value="Unassembled WGS sequence"/>
</dbReference>
<dbReference type="Pfam" id="PF00005">
    <property type="entry name" value="ABC_tran"/>
    <property type="match status" value="2"/>
</dbReference>
<evidence type="ECO:0000259" key="6">
    <source>
        <dbReference type="PROSITE" id="PS50893"/>
    </source>
</evidence>
<organism evidence="7 8">
    <name type="scientific">Saccharopolyspora rhizosphaerae</name>
    <dbReference type="NCBI Taxonomy" id="2492662"/>
    <lineage>
        <taxon>Bacteria</taxon>
        <taxon>Bacillati</taxon>
        <taxon>Actinomycetota</taxon>
        <taxon>Actinomycetes</taxon>
        <taxon>Pseudonocardiales</taxon>
        <taxon>Pseudonocardiaceae</taxon>
        <taxon>Saccharopolyspora</taxon>
    </lineage>
</organism>
<dbReference type="GO" id="GO:0016887">
    <property type="term" value="F:ATP hydrolysis activity"/>
    <property type="evidence" value="ECO:0007669"/>
    <property type="project" value="InterPro"/>
</dbReference>
<dbReference type="InterPro" id="IPR027417">
    <property type="entry name" value="P-loop_NTPase"/>
</dbReference>
<reference evidence="7 8" key="1">
    <citation type="submission" date="2018-11" db="EMBL/GenBank/DDBJ databases">
        <title>Saccharopolyspora rhizosphaerae sp. nov., an actinomycete isolated from rhizosphere soil in Thailand.</title>
        <authorList>
            <person name="Intra B."/>
            <person name="Euanorasetr J."/>
            <person name="Take A."/>
            <person name="Inahashi Y."/>
            <person name="Mori M."/>
            <person name="Panbangred W."/>
            <person name="Matsumoto A."/>
        </authorList>
    </citation>
    <scope>NUCLEOTIDE SEQUENCE [LARGE SCALE GENOMIC DNA]</scope>
    <source>
        <strain evidence="7 8">H219</strain>
    </source>
</reference>
<evidence type="ECO:0000256" key="2">
    <source>
        <dbReference type="ARBA" id="ARBA00022448"/>
    </source>
</evidence>
<dbReference type="GO" id="GO:0005524">
    <property type="term" value="F:ATP binding"/>
    <property type="evidence" value="ECO:0007669"/>
    <property type="project" value="UniProtKB-KW"/>
</dbReference>
<dbReference type="InterPro" id="IPR017871">
    <property type="entry name" value="ABC_transporter-like_CS"/>
</dbReference>
<keyword evidence="8" id="KW-1185">Reference proteome</keyword>
<keyword evidence="2" id="KW-0813">Transport</keyword>
<gene>
    <name evidence="7" type="ORF">EIL87_11530</name>
</gene>
<evidence type="ECO:0000256" key="3">
    <source>
        <dbReference type="ARBA" id="ARBA00022741"/>
    </source>
</evidence>
<feature type="domain" description="ABC transporter" evidence="6">
    <location>
        <begin position="26"/>
        <end position="269"/>
    </location>
</feature>
<dbReference type="AlphaFoldDB" id="A0A426JUS7"/>
<proteinExistence type="inferred from homology"/>
<evidence type="ECO:0000256" key="4">
    <source>
        <dbReference type="ARBA" id="ARBA00022840"/>
    </source>
</evidence>
<dbReference type="InterPro" id="IPR003439">
    <property type="entry name" value="ABC_transporter-like_ATP-bd"/>
</dbReference>
<dbReference type="SUPFAM" id="SSF52540">
    <property type="entry name" value="P-loop containing nucleoside triphosphate hydrolases"/>
    <property type="match status" value="2"/>
</dbReference>
<dbReference type="PANTHER" id="PTHR43776">
    <property type="entry name" value="TRANSPORT ATP-BINDING PROTEIN"/>
    <property type="match status" value="1"/>
</dbReference>
<dbReference type="InterPro" id="IPR003593">
    <property type="entry name" value="AAA+_ATPase"/>
</dbReference>
<evidence type="ECO:0000256" key="1">
    <source>
        <dbReference type="ARBA" id="ARBA00005417"/>
    </source>
</evidence>
<feature type="compositionally biased region" description="Basic residues" evidence="5">
    <location>
        <begin position="1"/>
        <end position="19"/>
    </location>
</feature>
<feature type="domain" description="ABC transporter" evidence="6">
    <location>
        <begin position="284"/>
        <end position="530"/>
    </location>
</feature>
<name>A0A426JUS7_9PSEU</name>
<accession>A0A426JUS7</accession>
<dbReference type="SMART" id="SM00382">
    <property type="entry name" value="AAA"/>
    <property type="match status" value="2"/>
</dbReference>
<comment type="similarity">
    <text evidence="1">Belongs to the ABC transporter superfamily.</text>
</comment>
<comment type="caution">
    <text evidence="7">The sequence shown here is derived from an EMBL/GenBank/DDBJ whole genome shotgun (WGS) entry which is preliminary data.</text>
</comment>
<dbReference type="InterPro" id="IPR050319">
    <property type="entry name" value="ABC_transp_ATP-bind"/>
</dbReference>
<dbReference type="EMBL" id="RSAA01000010">
    <property type="protein sequence ID" value="RRO16914.1"/>
    <property type="molecule type" value="Genomic_DNA"/>
</dbReference>
<protein>
    <submittedName>
        <fullName evidence="7">ABC transporter ATP-binding protein</fullName>
    </submittedName>
</protein>
<dbReference type="GO" id="GO:0055085">
    <property type="term" value="P:transmembrane transport"/>
    <property type="evidence" value="ECO:0007669"/>
    <property type="project" value="UniProtKB-ARBA"/>
</dbReference>
<sequence>MHRRQPRGRPHGSATKRRHGVSEPVLSTRGLRATAGEHQLLDGIDLDLAPGSVLAVLGRSGSGKTTLGRALLGESSPGTTLSGSVVLRGTDLLTCSEPQRRRARAGTIAVLPQHPAAALNPMRRTGSVLRELAALRHADRSAREQAVRHALVSAQLDPEPGLLRRFPHQLSGGQQQRLLLAQALITRPSVIVLDEPTTGADTITTSDTADVLASLAAGGTALVLLTHDLPLARKLAHQALVLHDGHAVEHGEGTRPLRTPVHEHTRELLAAQADLTTRAGTPPVRPEPVLRADGLGHRARDGSVLLSDVDMTVPSGWCAAIVGRSGAGKTTLARCVAGLTRPHTGRVLLGETALAPTARRRPREHRRHVQYVHQDTRATFDPRTPVVRQVARTAELLRGIPAPRARSEAEEVLATLGLDPACTGRRPAGLSGGQLQRAALARALLARPSVLICDEITSSLDVVNQSELVRALATARSRWGTSTVLISHDFTAVAALADEVHVMHGGRLVESAAPHQLFEAPRTEPAVALVSAARQHEDRAVERSSGAG</sequence>
<feature type="region of interest" description="Disordered" evidence="5">
    <location>
        <begin position="1"/>
        <end position="30"/>
    </location>
</feature>
<dbReference type="PANTHER" id="PTHR43776:SF7">
    <property type="entry name" value="D,D-DIPEPTIDE TRANSPORT ATP-BINDING PROTEIN DDPF-RELATED"/>
    <property type="match status" value="1"/>
</dbReference>
<keyword evidence="3" id="KW-0547">Nucleotide-binding</keyword>
<evidence type="ECO:0000313" key="7">
    <source>
        <dbReference type="EMBL" id="RRO16914.1"/>
    </source>
</evidence>
<dbReference type="PROSITE" id="PS50893">
    <property type="entry name" value="ABC_TRANSPORTER_2"/>
    <property type="match status" value="2"/>
</dbReference>
<evidence type="ECO:0000313" key="8">
    <source>
        <dbReference type="Proteomes" id="UP000274515"/>
    </source>
</evidence>
<dbReference type="PROSITE" id="PS00211">
    <property type="entry name" value="ABC_TRANSPORTER_1"/>
    <property type="match status" value="2"/>
</dbReference>